<dbReference type="EC" id="3.1.3.48" evidence="2"/>
<dbReference type="EMBL" id="RBKU01000001">
    <property type="protein sequence ID" value="RKR82266.1"/>
    <property type="molecule type" value="Genomic_DNA"/>
</dbReference>
<dbReference type="AlphaFoldDB" id="A0A495IZX1"/>
<dbReference type="GO" id="GO:0004725">
    <property type="term" value="F:protein tyrosine phosphatase activity"/>
    <property type="evidence" value="ECO:0007669"/>
    <property type="project" value="UniProtKB-EC"/>
</dbReference>
<dbReference type="InterPro" id="IPR016667">
    <property type="entry name" value="Caps_polysacc_synth_CpsB/CapC"/>
</dbReference>
<dbReference type="RefSeq" id="WP_121197888.1">
    <property type="nucleotide sequence ID" value="NZ_RBKU01000001.1"/>
</dbReference>
<organism evidence="5 6">
    <name type="scientific">Mucilaginibacter gracilis</name>
    <dbReference type="NCBI Taxonomy" id="423350"/>
    <lineage>
        <taxon>Bacteria</taxon>
        <taxon>Pseudomonadati</taxon>
        <taxon>Bacteroidota</taxon>
        <taxon>Sphingobacteriia</taxon>
        <taxon>Sphingobacteriales</taxon>
        <taxon>Sphingobacteriaceae</taxon>
        <taxon>Mucilaginibacter</taxon>
    </lineage>
</organism>
<proteinExistence type="inferred from homology"/>
<dbReference type="OrthoDB" id="9788539at2"/>
<sequence>MFNLFKRSPLVSDVKWIGVDMHSHLLPGIDDGSPDLETSISYISQLNELGYSKFICTPHIFKEIHPNSRETILPALQAVKNALVERGIDVEITAAAEYMINTDFDPLMESDDLMVLNGKRVLIEMSYMFESYDIEKYIFNLRMKGYTPILAHPERYVYYHQDYERYHRFIDMGCLMQVNLLSLSGYYGKGIKTIALKLIKENMIDLIGTDFHNIRHLQAINDFVKSGAAYNLIGKYPFKNMQFFGDNL</sequence>
<dbReference type="Pfam" id="PF19567">
    <property type="entry name" value="CpsB_CapC"/>
    <property type="match status" value="1"/>
</dbReference>
<dbReference type="Proteomes" id="UP000268007">
    <property type="component" value="Unassembled WGS sequence"/>
</dbReference>
<evidence type="ECO:0000313" key="5">
    <source>
        <dbReference type="EMBL" id="RKR82266.1"/>
    </source>
</evidence>
<protein>
    <recommendedName>
        <fullName evidence="2">protein-tyrosine-phosphatase</fullName>
        <ecNumber evidence="2">3.1.3.48</ecNumber>
    </recommendedName>
</protein>
<comment type="catalytic activity">
    <reaction evidence="4">
        <text>O-phospho-L-tyrosyl-[protein] + H2O = L-tyrosyl-[protein] + phosphate</text>
        <dbReference type="Rhea" id="RHEA:10684"/>
        <dbReference type="Rhea" id="RHEA-COMP:10136"/>
        <dbReference type="Rhea" id="RHEA-COMP:20101"/>
        <dbReference type="ChEBI" id="CHEBI:15377"/>
        <dbReference type="ChEBI" id="CHEBI:43474"/>
        <dbReference type="ChEBI" id="CHEBI:46858"/>
        <dbReference type="ChEBI" id="CHEBI:61978"/>
        <dbReference type="EC" id="3.1.3.48"/>
    </reaction>
</comment>
<dbReference type="GO" id="GO:0030145">
    <property type="term" value="F:manganese ion binding"/>
    <property type="evidence" value="ECO:0007669"/>
    <property type="project" value="InterPro"/>
</dbReference>
<accession>A0A495IZX1</accession>
<name>A0A495IZX1_9SPHI</name>
<dbReference type="PANTHER" id="PTHR39181:SF1">
    <property type="entry name" value="TYROSINE-PROTEIN PHOSPHATASE YWQE"/>
    <property type="match status" value="1"/>
</dbReference>
<evidence type="ECO:0000256" key="4">
    <source>
        <dbReference type="ARBA" id="ARBA00051722"/>
    </source>
</evidence>
<evidence type="ECO:0000256" key="2">
    <source>
        <dbReference type="ARBA" id="ARBA00013064"/>
    </source>
</evidence>
<comment type="caution">
    <text evidence="5">The sequence shown here is derived from an EMBL/GenBank/DDBJ whole genome shotgun (WGS) entry which is preliminary data.</text>
</comment>
<evidence type="ECO:0000256" key="3">
    <source>
        <dbReference type="ARBA" id="ARBA00022801"/>
    </source>
</evidence>
<dbReference type="InterPro" id="IPR016195">
    <property type="entry name" value="Pol/histidinol_Pase-like"/>
</dbReference>
<evidence type="ECO:0000256" key="1">
    <source>
        <dbReference type="ARBA" id="ARBA00005750"/>
    </source>
</evidence>
<comment type="similarity">
    <text evidence="1">Belongs to the metallo-dependent hydrolases superfamily. CpsB/CapC family.</text>
</comment>
<reference evidence="5 6" key="1">
    <citation type="submission" date="2018-10" db="EMBL/GenBank/DDBJ databases">
        <title>Genomic Encyclopedia of Archaeal and Bacterial Type Strains, Phase II (KMG-II): from individual species to whole genera.</title>
        <authorList>
            <person name="Goeker M."/>
        </authorList>
    </citation>
    <scope>NUCLEOTIDE SEQUENCE [LARGE SCALE GENOMIC DNA]</scope>
    <source>
        <strain evidence="5 6">DSM 18602</strain>
    </source>
</reference>
<keyword evidence="3" id="KW-0378">Hydrolase</keyword>
<gene>
    <name evidence="5" type="ORF">BDD43_2442</name>
</gene>
<dbReference type="Gene3D" id="3.20.20.140">
    <property type="entry name" value="Metal-dependent hydrolases"/>
    <property type="match status" value="1"/>
</dbReference>
<dbReference type="SUPFAM" id="SSF89550">
    <property type="entry name" value="PHP domain-like"/>
    <property type="match status" value="1"/>
</dbReference>
<dbReference type="PANTHER" id="PTHR39181">
    <property type="entry name" value="TYROSINE-PROTEIN PHOSPHATASE YWQE"/>
    <property type="match status" value="1"/>
</dbReference>
<evidence type="ECO:0000313" key="6">
    <source>
        <dbReference type="Proteomes" id="UP000268007"/>
    </source>
</evidence>
<keyword evidence="6" id="KW-1185">Reference proteome</keyword>